<dbReference type="AlphaFoldDB" id="C6W5A2"/>
<dbReference type="Proteomes" id="UP000002011">
    <property type="component" value="Chromosome"/>
</dbReference>
<feature type="region of interest" description="Disordered" evidence="2">
    <location>
        <begin position="84"/>
        <end position="105"/>
    </location>
</feature>
<sequence length="394" mass="44020">MSIVSNNIKYLRRLNGLTQEQFARKIAIKRSLLGAYEEARANPNLTNLKNMAAAFGVSVDNLLKNDLRKLRETPEMSLPLTTSRQMTVSHSGLPQSTPTRTPGYTEPQPLSKIIETYQQPEQPLRQVSRQINLKPVGGEMQQPVQHFNAASPQALPFNQPGAAQQGAAQPNAAQPGAAQQEVFQQPNFQQPAPSRTAATYQQPAAVPAAAQPAGFPTFNNQYQSPQFNAAVEQPAQHFPTIQWVARNQQADYIANFQNPHYLNALPLFQLPNLPTGYYRAFESGEDFTYPGSILVGTFIRNWYDIKDGMQYVFLLRSHGLIYRNVFNQVKTAGTLLLTSDNASIADLEIPLQDVLEVWEVKAFVSVQMPVPQPSLERVAQLVDELQMELSQYRQ</sequence>
<dbReference type="EMBL" id="CP001619">
    <property type="protein sequence ID" value="ACT92462.1"/>
    <property type="molecule type" value="Genomic_DNA"/>
</dbReference>
<gene>
    <name evidence="4" type="ordered locus">Dfer_1213</name>
</gene>
<dbReference type="RefSeq" id="WP_015810716.1">
    <property type="nucleotide sequence ID" value="NC_013037.1"/>
</dbReference>
<dbReference type="PROSITE" id="PS50943">
    <property type="entry name" value="HTH_CROC1"/>
    <property type="match status" value="1"/>
</dbReference>
<feature type="compositionally biased region" description="Low complexity" evidence="2">
    <location>
        <begin position="158"/>
        <end position="179"/>
    </location>
</feature>
<dbReference type="STRING" id="471854.Dfer_1213"/>
<feature type="compositionally biased region" description="Polar residues" evidence="2">
    <location>
        <begin position="84"/>
        <end position="102"/>
    </location>
</feature>
<dbReference type="PANTHER" id="PTHR46558">
    <property type="entry name" value="TRACRIPTIONAL REGULATORY PROTEIN-RELATED-RELATED"/>
    <property type="match status" value="1"/>
</dbReference>
<reference evidence="4 5" key="1">
    <citation type="journal article" date="2009" name="Stand. Genomic Sci.">
        <title>Complete genome sequence of Dyadobacter fermentans type strain (NS114).</title>
        <authorList>
            <person name="Lang E."/>
            <person name="Lapidus A."/>
            <person name="Chertkov O."/>
            <person name="Brettin T."/>
            <person name="Detter J.C."/>
            <person name="Han C."/>
            <person name="Copeland A."/>
            <person name="Glavina Del Rio T."/>
            <person name="Nolan M."/>
            <person name="Chen F."/>
            <person name="Lucas S."/>
            <person name="Tice H."/>
            <person name="Cheng J.F."/>
            <person name="Land M."/>
            <person name="Hauser L."/>
            <person name="Chang Y.J."/>
            <person name="Jeffries C.D."/>
            <person name="Kopitz M."/>
            <person name="Bruce D."/>
            <person name="Goodwin L."/>
            <person name="Pitluck S."/>
            <person name="Ovchinnikova G."/>
            <person name="Pati A."/>
            <person name="Ivanova N."/>
            <person name="Mavrommatis K."/>
            <person name="Chen A."/>
            <person name="Palaniappan K."/>
            <person name="Chain P."/>
            <person name="Bristow J."/>
            <person name="Eisen J.A."/>
            <person name="Markowitz V."/>
            <person name="Hugenholtz P."/>
            <person name="Goker M."/>
            <person name="Rohde M."/>
            <person name="Kyrpides N.C."/>
            <person name="Klenk H.P."/>
        </authorList>
    </citation>
    <scope>NUCLEOTIDE SEQUENCE [LARGE SCALE GENOMIC DNA]</scope>
    <source>
        <strain evidence="5">ATCC 700827 / DSM 18053 / CIP 107007 / KCTC 52180 / NS114</strain>
    </source>
</reference>
<dbReference type="InterPro" id="IPR001387">
    <property type="entry name" value="Cro/C1-type_HTH"/>
</dbReference>
<keyword evidence="5" id="KW-1185">Reference proteome</keyword>
<dbReference type="OrthoDB" id="3831186at2"/>
<feature type="domain" description="HTH cro/C1-type" evidence="3">
    <location>
        <begin position="8"/>
        <end position="62"/>
    </location>
</feature>
<dbReference type="SMART" id="SM00530">
    <property type="entry name" value="HTH_XRE"/>
    <property type="match status" value="1"/>
</dbReference>
<keyword evidence="1" id="KW-0238">DNA-binding</keyword>
<name>C6W5A2_DYAFD</name>
<evidence type="ECO:0000313" key="4">
    <source>
        <dbReference type="EMBL" id="ACT92462.1"/>
    </source>
</evidence>
<evidence type="ECO:0000256" key="1">
    <source>
        <dbReference type="ARBA" id="ARBA00023125"/>
    </source>
</evidence>
<dbReference type="CDD" id="cd00093">
    <property type="entry name" value="HTH_XRE"/>
    <property type="match status" value="1"/>
</dbReference>
<dbReference type="GO" id="GO:0003677">
    <property type="term" value="F:DNA binding"/>
    <property type="evidence" value="ECO:0007669"/>
    <property type="project" value="UniProtKB-KW"/>
</dbReference>
<protein>
    <submittedName>
        <fullName evidence="4">Transcriptional regulator, XRE family</fullName>
    </submittedName>
</protein>
<dbReference type="InterPro" id="IPR010982">
    <property type="entry name" value="Lambda_DNA-bd_dom_sf"/>
</dbReference>
<dbReference type="Pfam" id="PF01381">
    <property type="entry name" value="HTH_3"/>
    <property type="match status" value="1"/>
</dbReference>
<dbReference type="PANTHER" id="PTHR46558:SF11">
    <property type="entry name" value="HTH-TYPE TRANSCRIPTIONAL REGULATOR XRE"/>
    <property type="match status" value="1"/>
</dbReference>
<dbReference type="HOGENOM" id="CLU_699675_0_0_10"/>
<dbReference type="SUPFAM" id="SSF47413">
    <property type="entry name" value="lambda repressor-like DNA-binding domains"/>
    <property type="match status" value="1"/>
</dbReference>
<accession>C6W5A2</accession>
<evidence type="ECO:0000313" key="5">
    <source>
        <dbReference type="Proteomes" id="UP000002011"/>
    </source>
</evidence>
<dbReference type="eggNOG" id="COG1476">
    <property type="taxonomic scope" value="Bacteria"/>
</dbReference>
<dbReference type="Gene3D" id="1.10.260.40">
    <property type="entry name" value="lambda repressor-like DNA-binding domains"/>
    <property type="match status" value="1"/>
</dbReference>
<feature type="region of interest" description="Disordered" evidence="2">
    <location>
        <begin position="152"/>
        <end position="179"/>
    </location>
</feature>
<evidence type="ECO:0000256" key="2">
    <source>
        <dbReference type="SAM" id="MobiDB-lite"/>
    </source>
</evidence>
<organism evidence="4 5">
    <name type="scientific">Dyadobacter fermentans (strain ATCC 700827 / DSM 18053 / CIP 107007 / KCTC 52180 / NS114)</name>
    <dbReference type="NCBI Taxonomy" id="471854"/>
    <lineage>
        <taxon>Bacteria</taxon>
        <taxon>Pseudomonadati</taxon>
        <taxon>Bacteroidota</taxon>
        <taxon>Cytophagia</taxon>
        <taxon>Cytophagales</taxon>
        <taxon>Spirosomataceae</taxon>
        <taxon>Dyadobacter</taxon>
    </lineage>
</organism>
<dbReference type="KEGG" id="dfe:Dfer_1213"/>
<evidence type="ECO:0000259" key="3">
    <source>
        <dbReference type="PROSITE" id="PS50943"/>
    </source>
</evidence>
<proteinExistence type="predicted"/>